<proteinExistence type="predicted"/>
<name>A0A0E9W9R9_ANGAN</name>
<dbReference type="AlphaFoldDB" id="A0A0E9W9R9"/>
<reference evidence="1" key="1">
    <citation type="submission" date="2014-11" db="EMBL/GenBank/DDBJ databases">
        <authorList>
            <person name="Amaro Gonzalez C."/>
        </authorList>
    </citation>
    <scope>NUCLEOTIDE SEQUENCE</scope>
</reference>
<reference evidence="1" key="2">
    <citation type="journal article" date="2015" name="Fish Shellfish Immunol.">
        <title>Early steps in the European eel (Anguilla anguilla)-Vibrio vulnificus interaction in the gills: Role of the RtxA13 toxin.</title>
        <authorList>
            <person name="Callol A."/>
            <person name="Pajuelo D."/>
            <person name="Ebbesson L."/>
            <person name="Teles M."/>
            <person name="MacKenzie S."/>
            <person name="Amaro C."/>
        </authorList>
    </citation>
    <scope>NUCLEOTIDE SEQUENCE</scope>
</reference>
<sequence length="39" mass="4664">MQGKGPLKTLKRKRKHNTNSYIRLKVDLYLQTCMFDSFC</sequence>
<evidence type="ECO:0000313" key="1">
    <source>
        <dbReference type="EMBL" id="JAH87149.1"/>
    </source>
</evidence>
<accession>A0A0E9W9R9</accession>
<dbReference type="EMBL" id="GBXM01021428">
    <property type="protein sequence ID" value="JAH87149.1"/>
    <property type="molecule type" value="Transcribed_RNA"/>
</dbReference>
<organism evidence="1">
    <name type="scientific">Anguilla anguilla</name>
    <name type="common">European freshwater eel</name>
    <name type="synonym">Muraena anguilla</name>
    <dbReference type="NCBI Taxonomy" id="7936"/>
    <lineage>
        <taxon>Eukaryota</taxon>
        <taxon>Metazoa</taxon>
        <taxon>Chordata</taxon>
        <taxon>Craniata</taxon>
        <taxon>Vertebrata</taxon>
        <taxon>Euteleostomi</taxon>
        <taxon>Actinopterygii</taxon>
        <taxon>Neopterygii</taxon>
        <taxon>Teleostei</taxon>
        <taxon>Anguilliformes</taxon>
        <taxon>Anguillidae</taxon>
        <taxon>Anguilla</taxon>
    </lineage>
</organism>
<protein>
    <submittedName>
        <fullName evidence="1">Uncharacterized protein</fullName>
    </submittedName>
</protein>